<keyword evidence="2" id="KW-1185">Reference proteome</keyword>
<gene>
    <name evidence="1" type="ORF">CLHOM_29050</name>
</gene>
<dbReference type="NCBIfam" id="TIGR02940">
    <property type="entry name" value="anfO_nitrog"/>
    <property type="match status" value="1"/>
</dbReference>
<dbReference type="Proteomes" id="UP000037043">
    <property type="component" value="Unassembled WGS sequence"/>
</dbReference>
<evidence type="ECO:0000313" key="1">
    <source>
        <dbReference type="EMBL" id="KOA18621.1"/>
    </source>
</evidence>
<dbReference type="Pfam" id="PF09582">
    <property type="entry name" value="AnfO_nitrog"/>
    <property type="match status" value="1"/>
</dbReference>
<protein>
    <submittedName>
        <fullName evidence="1">Iron only nitrogenase protein AnfO</fullName>
    </submittedName>
</protein>
<dbReference type="STRING" id="36844.SAMN04488501_11042"/>
<proteinExistence type="predicted"/>
<dbReference type="InterPro" id="IPR014287">
    <property type="entry name" value="Nase_Fe-Fe_AnfO"/>
</dbReference>
<organism evidence="1 2">
    <name type="scientific">Clostridium homopropionicum DSM 5847</name>
    <dbReference type="NCBI Taxonomy" id="1121318"/>
    <lineage>
        <taxon>Bacteria</taxon>
        <taxon>Bacillati</taxon>
        <taxon>Bacillota</taxon>
        <taxon>Clostridia</taxon>
        <taxon>Eubacteriales</taxon>
        <taxon>Clostridiaceae</taxon>
        <taxon>Clostridium</taxon>
    </lineage>
</organism>
<dbReference type="EMBL" id="LHUR01000036">
    <property type="protein sequence ID" value="KOA18621.1"/>
    <property type="molecule type" value="Genomic_DNA"/>
</dbReference>
<reference evidence="2" key="1">
    <citation type="submission" date="2015-08" db="EMBL/GenBank/DDBJ databases">
        <title>Genome sequence of the strict anaerobe Clostridium homopropionicum LuHBu1 (DSM 5847T).</title>
        <authorList>
            <person name="Poehlein A."/>
            <person name="Beck M."/>
            <person name="Schiel-Bengelsdorf B."/>
            <person name="Bengelsdorf F.R."/>
            <person name="Daniel R."/>
            <person name="Duerre P."/>
        </authorList>
    </citation>
    <scope>NUCLEOTIDE SEQUENCE [LARGE SCALE GENOMIC DNA]</scope>
    <source>
        <strain evidence="2">DSM 5847</strain>
    </source>
</reference>
<dbReference type="AlphaFoldDB" id="A0A0L6Z6N6"/>
<sequence length="205" mass="24183">MEIAVFLNYKGETTTFNENGIVRVYLKDDTEWKVIKEIPFGINHLKSLKEIREAIRKMADNLNKCRVFVAAEMIGIPYTIFESMGFNLWKIEGVPSEFLDHVLENEEQERINNLNKNNKTVPMPVKNDENGNYHIDLKIILESNEMVTSKQILLPFLHKTKFNELQIRCGHVPKWFEGEFKKLGFRWEIENINKNELNIKVYSNY</sequence>
<name>A0A0L6Z6N6_9CLOT</name>
<dbReference type="RefSeq" id="WP_052222374.1">
    <property type="nucleotide sequence ID" value="NZ_LHUR01000036.1"/>
</dbReference>
<comment type="caution">
    <text evidence="1">The sequence shown here is derived from an EMBL/GenBank/DDBJ whole genome shotgun (WGS) entry which is preliminary data.</text>
</comment>
<evidence type="ECO:0000313" key="2">
    <source>
        <dbReference type="Proteomes" id="UP000037043"/>
    </source>
</evidence>
<dbReference type="PATRIC" id="fig|1121318.3.peg.2915"/>
<accession>A0A0L6Z6N6</accession>